<dbReference type="AlphaFoldDB" id="A0A0X8XZG2"/>
<evidence type="ECO:0000313" key="7">
    <source>
        <dbReference type="EMBL" id="CVK34577.1"/>
    </source>
</evidence>
<evidence type="ECO:0000256" key="3">
    <source>
        <dbReference type="ARBA" id="ARBA00023002"/>
    </source>
</evidence>
<dbReference type="InterPro" id="IPR004554">
    <property type="entry name" value="HMG_CoA_Rdtase_eu_arc"/>
</dbReference>
<dbReference type="EC" id="1.1.1.34" evidence="5"/>
<dbReference type="KEGG" id="mema:MMAB1_3364"/>
<gene>
    <name evidence="7" type="ORF">MMAB1_3364</name>
</gene>
<evidence type="ECO:0000256" key="2">
    <source>
        <dbReference type="ARBA" id="ARBA00022857"/>
    </source>
</evidence>
<dbReference type="SUPFAM" id="SSF55035">
    <property type="entry name" value="NAD-binding domain of HMG-CoA reductase"/>
    <property type="match status" value="1"/>
</dbReference>
<evidence type="ECO:0000256" key="4">
    <source>
        <dbReference type="ARBA" id="ARBA00049903"/>
    </source>
</evidence>
<comment type="pathway">
    <text evidence="5">Metabolic intermediate biosynthesis; (R)-mevalonate biosynthesis; (R)-mevalonate from acetyl-CoA: step 3/3.</text>
</comment>
<dbReference type="InterPro" id="IPR009029">
    <property type="entry name" value="HMG_CoA_Rdtase_sub-bd_dom_sf"/>
</dbReference>
<reference evidence="7 8" key="1">
    <citation type="submission" date="2016-01" db="EMBL/GenBank/DDBJ databases">
        <authorList>
            <person name="Manzoor S."/>
        </authorList>
    </citation>
    <scope>NUCLEOTIDE SEQUENCE [LARGE SCALE GENOMIC DNA]</scope>
    <source>
        <strain evidence="7">Methanoculleus sp MAB1</strain>
    </source>
</reference>
<dbReference type="PRINTS" id="PR00071">
    <property type="entry name" value="HMGCOARDTASE"/>
</dbReference>
<dbReference type="PANTHER" id="PTHR10572">
    <property type="entry name" value="3-HYDROXY-3-METHYLGLUTARYL-COENZYME A REDUCTASE"/>
    <property type="match status" value="1"/>
</dbReference>
<dbReference type="Pfam" id="PF00368">
    <property type="entry name" value="HMG-CoA_red"/>
    <property type="match status" value="1"/>
</dbReference>
<comment type="similarity">
    <text evidence="1 5">Belongs to the HMG-CoA reductase family.</text>
</comment>
<dbReference type="SUPFAM" id="SSF56542">
    <property type="entry name" value="Substrate-binding domain of HMG-CoA reductase"/>
    <property type="match status" value="1"/>
</dbReference>
<dbReference type="PROSITE" id="PS00318">
    <property type="entry name" value="HMG_COA_REDUCTASE_2"/>
    <property type="match status" value="1"/>
</dbReference>
<dbReference type="UniPathway" id="UPA00058">
    <property type="reaction ID" value="UER00103"/>
</dbReference>
<dbReference type="PROSITE" id="PS00066">
    <property type="entry name" value="HMG_COA_REDUCTASE_1"/>
    <property type="match status" value="1"/>
</dbReference>
<dbReference type="Gene3D" id="3.30.70.420">
    <property type="entry name" value="Hydroxymethylglutaryl-CoA reductase, class I/II, NAD/NADP-binding domain"/>
    <property type="match status" value="1"/>
</dbReference>
<dbReference type="InterPro" id="IPR023076">
    <property type="entry name" value="HMG_CoA_Rdtase_CS"/>
</dbReference>
<dbReference type="GO" id="GO:0004420">
    <property type="term" value="F:hydroxymethylglutaryl-CoA reductase (NADPH) activity"/>
    <property type="evidence" value="ECO:0007669"/>
    <property type="project" value="UniProtKB-EC"/>
</dbReference>
<keyword evidence="2 5" id="KW-0521">NADP</keyword>
<evidence type="ECO:0000313" key="8">
    <source>
        <dbReference type="Proteomes" id="UP000069850"/>
    </source>
</evidence>
<accession>A0A0X8XZG2</accession>
<dbReference type="InterPro" id="IPR009023">
    <property type="entry name" value="HMG_CoA_Rdtase_NAD(P)-bd_sf"/>
</dbReference>
<dbReference type="PROSITE" id="PS50065">
    <property type="entry name" value="HMG_COA_REDUCTASE_4"/>
    <property type="match status" value="1"/>
</dbReference>
<dbReference type="PANTHER" id="PTHR10572:SF24">
    <property type="entry name" value="3-HYDROXY-3-METHYLGLUTARYL-COENZYME A REDUCTASE"/>
    <property type="match status" value="1"/>
</dbReference>
<evidence type="ECO:0000256" key="1">
    <source>
        <dbReference type="ARBA" id="ARBA00007661"/>
    </source>
</evidence>
<dbReference type="NCBIfam" id="TIGR00533">
    <property type="entry name" value="HMG_CoA_R_NADP"/>
    <property type="match status" value="1"/>
</dbReference>
<organism evidence="7 8">
    <name type="scientific">Methanoculleus bourgensis</name>
    <dbReference type="NCBI Taxonomy" id="83986"/>
    <lineage>
        <taxon>Archaea</taxon>
        <taxon>Methanobacteriati</taxon>
        <taxon>Methanobacteriota</taxon>
        <taxon>Stenosarchaea group</taxon>
        <taxon>Methanomicrobia</taxon>
        <taxon>Methanomicrobiales</taxon>
        <taxon>Methanomicrobiaceae</taxon>
        <taxon>Methanoculleus</taxon>
    </lineage>
</organism>
<keyword evidence="3 5" id="KW-0560">Oxidoreductase</keyword>
<dbReference type="GO" id="GO:0008299">
    <property type="term" value="P:isoprenoid biosynthetic process"/>
    <property type="evidence" value="ECO:0007669"/>
    <property type="project" value="InterPro"/>
</dbReference>
<dbReference type="InterPro" id="IPR002202">
    <property type="entry name" value="HMG_CoA_Rdtase"/>
</dbReference>
<proteinExistence type="inferred from homology"/>
<name>A0A0X8XZG2_9EURY</name>
<protein>
    <recommendedName>
        <fullName evidence="5">3-hydroxy-3-methylglutaryl coenzyme A reductase</fullName>
        <shortName evidence="5">HMG-CoA reductase</shortName>
        <ecNumber evidence="5">1.1.1.34</ecNumber>
    </recommendedName>
</protein>
<dbReference type="FunFam" id="3.30.70.420:FF:000001">
    <property type="entry name" value="3-hydroxy-3-methylglutaryl coenzyme A reductase"/>
    <property type="match status" value="1"/>
</dbReference>
<dbReference type="GO" id="GO:0015936">
    <property type="term" value="P:coenzyme A metabolic process"/>
    <property type="evidence" value="ECO:0007669"/>
    <property type="project" value="InterPro"/>
</dbReference>
<dbReference type="EMBL" id="LT158599">
    <property type="protein sequence ID" value="CVK34577.1"/>
    <property type="molecule type" value="Genomic_DNA"/>
</dbReference>
<dbReference type="Proteomes" id="UP000069850">
    <property type="component" value="Chromosome 1"/>
</dbReference>
<evidence type="ECO:0000256" key="5">
    <source>
        <dbReference type="RuleBase" id="RU361219"/>
    </source>
</evidence>
<feature type="compositionally biased region" description="Basic residues" evidence="6">
    <location>
        <begin position="379"/>
        <end position="389"/>
    </location>
</feature>
<feature type="region of interest" description="Disordered" evidence="6">
    <location>
        <begin position="379"/>
        <end position="412"/>
    </location>
</feature>
<dbReference type="InterPro" id="IPR023074">
    <property type="entry name" value="HMG_CoA_Rdtase_cat_sf"/>
</dbReference>
<evidence type="ECO:0000256" key="6">
    <source>
        <dbReference type="SAM" id="MobiDB-lite"/>
    </source>
</evidence>
<dbReference type="GO" id="GO:0016126">
    <property type="term" value="P:sterol biosynthetic process"/>
    <property type="evidence" value="ECO:0007669"/>
    <property type="project" value="TreeGrafter"/>
</dbReference>
<dbReference type="Gene3D" id="3.90.770.10">
    <property type="entry name" value="3-hydroxy-3-methylglutaryl-coenzyme A Reductase, Chain A, domain 2"/>
    <property type="match status" value="1"/>
</dbReference>
<dbReference type="CDD" id="cd00643">
    <property type="entry name" value="HMG-CoA_reductase_classI"/>
    <property type="match status" value="1"/>
</dbReference>
<comment type="catalytic activity">
    <reaction evidence="4 5">
        <text>(R)-mevalonate + 2 NADP(+) + CoA = (3S)-3-hydroxy-3-methylglutaryl-CoA + 2 NADPH + 2 H(+)</text>
        <dbReference type="Rhea" id="RHEA:15989"/>
        <dbReference type="ChEBI" id="CHEBI:15378"/>
        <dbReference type="ChEBI" id="CHEBI:36464"/>
        <dbReference type="ChEBI" id="CHEBI:43074"/>
        <dbReference type="ChEBI" id="CHEBI:57287"/>
        <dbReference type="ChEBI" id="CHEBI:57783"/>
        <dbReference type="ChEBI" id="CHEBI:58349"/>
        <dbReference type="EC" id="1.1.1.34"/>
    </reaction>
</comment>
<sequence>MDEYIRRLKEGSLKLYALEKELPPGEAVRVRRAFIEGETGTALPAVGSFSIGIDRVVKANIENMIGTVQVPLGVAGPLKVNGEYAAGSCYLPLATTEGALVASVNRGCSLITRAGGADVRIMRDGMTRAPVFAARDVVHAREVTAWVEGHTPEIREVAESTTKHGEFLDVVTYVAGTSVFVRLEFDTKDAMGMNMVTIASQKVGELIERETGARLVALSGNMCTDKKPAAINLVRGRGKTVVAGVRLTDAMVADLLKTDAETLTAVNYRKNLVGSARAASFGFNAHAANVIAAIFIACGQDAAHVVEGSSAITTVDRVDGGVYVSVTLPSLPVGTVGGGTGVDTQRECLAMLGVAGGGDPPGAHAKAFAEIVAAGGVPRRRTLPPRRPRGPAPGPCAQGPRPGITRRAAGSGQEIAGATISCRRARRPRKFDIWALKSLSRPSRLRVRFQYREAIESHAKSAKSRRMCISSQPEPFLRALPRKHA</sequence>